<evidence type="ECO:0000313" key="8">
    <source>
        <dbReference type="EMBL" id="ODQ60971.1"/>
    </source>
</evidence>
<dbReference type="SUPFAM" id="SSF51905">
    <property type="entry name" value="FAD/NAD(P)-binding domain"/>
    <property type="match status" value="1"/>
</dbReference>
<accession>A0A1E3P6C5</accession>
<evidence type="ECO:0000256" key="3">
    <source>
        <dbReference type="ARBA" id="ARBA00022827"/>
    </source>
</evidence>
<evidence type="ECO:0000256" key="6">
    <source>
        <dbReference type="SAM" id="Phobius"/>
    </source>
</evidence>
<dbReference type="OrthoDB" id="16820at2759"/>
<organism evidence="8 9">
    <name type="scientific">Wickerhamomyces anomalus (strain ATCC 58044 / CBS 1984 / NCYC 433 / NRRL Y-366-8)</name>
    <name type="common">Yeast</name>
    <name type="synonym">Hansenula anomala</name>
    <dbReference type="NCBI Taxonomy" id="683960"/>
    <lineage>
        <taxon>Eukaryota</taxon>
        <taxon>Fungi</taxon>
        <taxon>Dikarya</taxon>
        <taxon>Ascomycota</taxon>
        <taxon>Saccharomycotina</taxon>
        <taxon>Saccharomycetes</taxon>
        <taxon>Phaffomycetales</taxon>
        <taxon>Wickerhamomycetaceae</taxon>
        <taxon>Wickerhamomyces</taxon>
    </lineage>
</organism>
<keyword evidence="9" id="KW-1185">Reference proteome</keyword>
<proteinExistence type="inferred from homology"/>
<evidence type="ECO:0000256" key="5">
    <source>
        <dbReference type="ARBA" id="ARBA00023033"/>
    </source>
</evidence>
<dbReference type="FunFam" id="3.50.50.60:FF:000115">
    <property type="entry name" value="Salicylate hydroxylase, putative"/>
    <property type="match status" value="1"/>
</dbReference>
<evidence type="ECO:0000256" key="1">
    <source>
        <dbReference type="ARBA" id="ARBA00007992"/>
    </source>
</evidence>
<dbReference type="AlphaFoldDB" id="A0A1E3P6C5"/>
<dbReference type="PANTHER" id="PTHR13789">
    <property type="entry name" value="MONOOXYGENASE"/>
    <property type="match status" value="1"/>
</dbReference>
<evidence type="ECO:0000256" key="4">
    <source>
        <dbReference type="ARBA" id="ARBA00023002"/>
    </source>
</evidence>
<evidence type="ECO:0000313" key="9">
    <source>
        <dbReference type="Proteomes" id="UP000094112"/>
    </source>
</evidence>
<dbReference type="GeneID" id="30202758"/>
<dbReference type="RefSeq" id="XP_019040178.1">
    <property type="nucleotide sequence ID" value="XM_019185512.1"/>
</dbReference>
<feature type="domain" description="FAD-binding" evidence="7">
    <location>
        <begin position="15"/>
        <end position="366"/>
    </location>
</feature>
<evidence type="ECO:0000256" key="2">
    <source>
        <dbReference type="ARBA" id="ARBA00022630"/>
    </source>
</evidence>
<dbReference type="STRING" id="683960.A0A1E3P6C5"/>
<keyword evidence="4" id="KW-0560">Oxidoreductase</keyword>
<dbReference type="PANTHER" id="PTHR13789:SF147">
    <property type="entry name" value="PUTATIVE (AFU_ORTHOLOGUE AFUA_2G01950)-RELATED"/>
    <property type="match status" value="1"/>
</dbReference>
<dbReference type="Gene3D" id="3.50.50.60">
    <property type="entry name" value="FAD/NAD(P)-binding domain"/>
    <property type="match status" value="1"/>
</dbReference>
<evidence type="ECO:0000259" key="7">
    <source>
        <dbReference type="Pfam" id="PF01494"/>
    </source>
</evidence>
<gene>
    <name evidence="8" type="ORF">WICANDRAFT_83257</name>
</gene>
<dbReference type="InterPro" id="IPR050493">
    <property type="entry name" value="FAD-dep_Monooxygenase_BioMet"/>
</dbReference>
<name>A0A1E3P6C5_WICAA</name>
<dbReference type="InterPro" id="IPR036188">
    <property type="entry name" value="FAD/NAD-bd_sf"/>
</dbReference>
<dbReference type="Proteomes" id="UP000094112">
    <property type="component" value="Unassembled WGS sequence"/>
</dbReference>
<dbReference type="GO" id="GO:0071949">
    <property type="term" value="F:FAD binding"/>
    <property type="evidence" value="ECO:0007669"/>
    <property type="project" value="InterPro"/>
</dbReference>
<keyword evidence="6" id="KW-0812">Transmembrane</keyword>
<protein>
    <recommendedName>
        <fullName evidence="7">FAD-binding domain-containing protein</fullName>
    </recommendedName>
</protein>
<reference evidence="8 9" key="1">
    <citation type="journal article" date="2016" name="Proc. Natl. Acad. Sci. U.S.A.">
        <title>Comparative genomics of biotechnologically important yeasts.</title>
        <authorList>
            <person name="Riley R."/>
            <person name="Haridas S."/>
            <person name="Wolfe K.H."/>
            <person name="Lopes M.R."/>
            <person name="Hittinger C.T."/>
            <person name="Goeker M."/>
            <person name="Salamov A.A."/>
            <person name="Wisecaver J.H."/>
            <person name="Long T.M."/>
            <person name="Calvey C.H."/>
            <person name="Aerts A.L."/>
            <person name="Barry K.W."/>
            <person name="Choi C."/>
            <person name="Clum A."/>
            <person name="Coughlan A.Y."/>
            <person name="Deshpande S."/>
            <person name="Douglass A.P."/>
            <person name="Hanson S.J."/>
            <person name="Klenk H.-P."/>
            <person name="LaButti K.M."/>
            <person name="Lapidus A."/>
            <person name="Lindquist E.A."/>
            <person name="Lipzen A.M."/>
            <person name="Meier-Kolthoff J.P."/>
            <person name="Ohm R.A."/>
            <person name="Otillar R.P."/>
            <person name="Pangilinan J.L."/>
            <person name="Peng Y."/>
            <person name="Rokas A."/>
            <person name="Rosa C.A."/>
            <person name="Scheuner C."/>
            <person name="Sibirny A.A."/>
            <person name="Slot J.C."/>
            <person name="Stielow J.B."/>
            <person name="Sun H."/>
            <person name="Kurtzman C.P."/>
            <person name="Blackwell M."/>
            <person name="Grigoriev I.V."/>
            <person name="Jeffries T.W."/>
        </authorList>
    </citation>
    <scope>NUCLEOTIDE SEQUENCE [LARGE SCALE GENOMIC DNA]</scope>
    <source>
        <strain evidence="9">ATCC 58044 / CBS 1984 / NCYC 433 / NRRL Y-366-8</strain>
    </source>
</reference>
<sequence>MSNPIPKTYTPLKFVIVGAGLGGLAAAIGLRLSGHHVIMLEQAPELGEVGAGIQIPPNSTKILDALGVREPLLAVSHVPKSYNFRKWDSGDLLSYLVLRPYCLEQYGAPYLHIHRADFHKVLVDRAIEVGVVIKLGARVMRVDFDDNSVITGDRRQFNADVIIGADGLKSQIRQTMLGRPDPPHNTGDIAWRALVRSSEVRKHEDLKFIWEEPKINFWWGPNIHVVVYLLNSNSGETVNIVVLSPDTLPQDVNVEPAQPGEILDLFSDWDPKLKKLLTLVHQTSKWRLQNSIEMETWVHETGNVALMGDACHATLPYLAQGAAQAVEDSAVLTGLFGRITDKSQIHGLLKTYENLRKWRTTQVVQGSTNCRDIFHLPDGEKQAKRDALLKLSPRKGYPNRWADPVFQKFLFGYDAFKEAERGWNSFVAHEPVTFVDNSLKL</sequence>
<keyword evidence="6" id="KW-1133">Transmembrane helix</keyword>
<keyword evidence="2" id="KW-0285">Flavoprotein</keyword>
<keyword evidence="5" id="KW-0503">Monooxygenase</keyword>
<comment type="similarity">
    <text evidence="1">Belongs to the paxM FAD-dependent monooxygenase family.</text>
</comment>
<dbReference type="Pfam" id="PF01494">
    <property type="entry name" value="FAD_binding_3"/>
    <property type="match status" value="1"/>
</dbReference>
<dbReference type="GO" id="GO:0004497">
    <property type="term" value="F:monooxygenase activity"/>
    <property type="evidence" value="ECO:0007669"/>
    <property type="project" value="UniProtKB-KW"/>
</dbReference>
<feature type="transmembrane region" description="Helical" evidence="6">
    <location>
        <begin position="12"/>
        <end position="32"/>
    </location>
</feature>
<dbReference type="EMBL" id="KV454209">
    <property type="protein sequence ID" value="ODQ60971.1"/>
    <property type="molecule type" value="Genomic_DNA"/>
</dbReference>
<keyword evidence="6" id="KW-0472">Membrane</keyword>
<dbReference type="SUPFAM" id="SSF54373">
    <property type="entry name" value="FAD-linked reductases, C-terminal domain"/>
    <property type="match status" value="1"/>
</dbReference>
<dbReference type="PRINTS" id="PR00420">
    <property type="entry name" value="RNGMNOXGNASE"/>
</dbReference>
<keyword evidence="3" id="KW-0274">FAD</keyword>
<dbReference type="InterPro" id="IPR002938">
    <property type="entry name" value="FAD-bd"/>
</dbReference>